<feature type="compositionally biased region" description="Basic residues" evidence="1">
    <location>
        <begin position="164"/>
        <end position="174"/>
    </location>
</feature>
<proteinExistence type="predicted"/>
<sequence length="174" mass="19674">MFTCSHLPTIFQVWQAMSSGTRRELLLHCTSLNSVEFKINTQKERSLFTFLSRCCAQRAFDPLRFPFSIYVSTIAIVVVVDDVGGGRLECVVCVGCSRWAWKRLNYVVAYDNELWLLSSAAEFSPIPRACRAKLGIYACDLADPSVAPSLEPSSPIPASQPSLRGRRRRVRRRR</sequence>
<dbReference type="EMBL" id="LR862152">
    <property type="protein sequence ID" value="CAD1834643.1"/>
    <property type="molecule type" value="Genomic_DNA"/>
</dbReference>
<evidence type="ECO:0000256" key="1">
    <source>
        <dbReference type="SAM" id="MobiDB-lite"/>
    </source>
</evidence>
<feature type="domain" description="Mono-/di-acylglycerol lipase N-terminal" evidence="2">
    <location>
        <begin position="87"/>
        <end position="150"/>
    </location>
</feature>
<protein>
    <recommendedName>
        <fullName evidence="2">Mono-/di-acylglycerol lipase N-terminal domain-containing protein</fullName>
    </recommendedName>
</protein>
<dbReference type="GO" id="GO:0016042">
    <property type="term" value="P:lipid catabolic process"/>
    <property type="evidence" value="ECO:0007669"/>
    <property type="project" value="InterPro"/>
</dbReference>
<dbReference type="PANTHER" id="PTHR46398:SF7">
    <property type="entry name" value="ALPHA_BETA-HYDROLASES SUPERFAMILY PROTEIN"/>
    <property type="match status" value="1"/>
</dbReference>
<reference evidence="3" key="1">
    <citation type="submission" date="2020-07" db="EMBL/GenBank/DDBJ databases">
        <authorList>
            <person name="Lin J."/>
        </authorList>
    </citation>
    <scope>NUCLEOTIDE SEQUENCE</scope>
</reference>
<dbReference type="InterPro" id="IPR005592">
    <property type="entry name" value="Mono/diacylglycerol_lipase_N"/>
</dbReference>
<dbReference type="AlphaFoldDB" id="A0A6V7PVA2"/>
<dbReference type="PANTHER" id="PTHR46398">
    <property type="entry name" value="ALPHA/BETA-HYDROLASES SUPERFAMILY PROTEIN"/>
    <property type="match status" value="1"/>
</dbReference>
<evidence type="ECO:0000259" key="2">
    <source>
        <dbReference type="Pfam" id="PF03893"/>
    </source>
</evidence>
<accession>A0A6V7PVA2</accession>
<organism evidence="3">
    <name type="scientific">Ananas comosus var. bracteatus</name>
    <name type="common">red pineapple</name>
    <dbReference type="NCBI Taxonomy" id="296719"/>
    <lineage>
        <taxon>Eukaryota</taxon>
        <taxon>Viridiplantae</taxon>
        <taxon>Streptophyta</taxon>
        <taxon>Embryophyta</taxon>
        <taxon>Tracheophyta</taxon>
        <taxon>Spermatophyta</taxon>
        <taxon>Magnoliopsida</taxon>
        <taxon>Liliopsida</taxon>
        <taxon>Poales</taxon>
        <taxon>Bromeliaceae</taxon>
        <taxon>Bromelioideae</taxon>
        <taxon>Ananas</taxon>
    </lineage>
</organism>
<evidence type="ECO:0000313" key="3">
    <source>
        <dbReference type="EMBL" id="CAD1834643.1"/>
    </source>
</evidence>
<name>A0A6V7PVA2_ANACO</name>
<dbReference type="Pfam" id="PF03893">
    <property type="entry name" value="Lipase3_N"/>
    <property type="match status" value="1"/>
</dbReference>
<gene>
    <name evidence="3" type="ORF">CB5_LOCUS17854</name>
</gene>
<feature type="region of interest" description="Disordered" evidence="1">
    <location>
        <begin position="147"/>
        <end position="174"/>
    </location>
</feature>